<evidence type="ECO:0000313" key="21">
    <source>
        <dbReference type="EMBL" id="GMM53547.1"/>
    </source>
</evidence>
<keyword evidence="12" id="KW-0995">Kinetochore</keyword>
<evidence type="ECO:0000313" key="22">
    <source>
        <dbReference type="Proteomes" id="UP001377567"/>
    </source>
</evidence>
<dbReference type="GO" id="GO:0051301">
    <property type="term" value="P:cell division"/>
    <property type="evidence" value="ECO:0007669"/>
    <property type="project" value="UniProtKB-KW"/>
</dbReference>
<evidence type="ECO:0000256" key="4">
    <source>
        <dbReference type="ARBA" id="ARBA00010731"/>
    </source>
</evidence>
<keyword evidence="13" id="KW-0206">Cytoskeleton</keyword>
<evidence type="ECO:0000256" key="9">
    <source>
        <dbReference type="ARBA" id="ARBA00022701"/>
    </source>
</evidence>
<gene>
    <name evidence="21" type="ORF">DAKH74_001630</name>
</gene>
<keyword evidence="7" id="KW-0963">Cytoplasm</keyword>
<feature type="compositionally biased region" description="Low complexity" evidence="20">
    <location>
        <begin position="105"/>
        <end position="138"/>
    </location>
</feature>
<keyword evidence="11" id="KW-0159">Chromosome partition</keyword>
<evidence type="ECO:0000256" key="14">
    <source>
        <dbReference type="ARBA" id="ARBA00023242"/>
    </source>
</evidence>
<proteinExistence type="inferred from homology"/>
<evidence type="ECO:0000256" key="15">
    <source>
        <dbReference type="ARBA" id="ARBA00023306"/>
    </source>
</evidence>
<evidence type="ECO:0000256" key="13">
    <source>
        <dbReference type="ARBA" id="ARBA00023212"/>
    </source>
</evidence>
<sequence length="245" mass="25012">MNPPVYSEQHNSPQDNETPHNNAAAAAGSALRASPTDTDDIATLNQQITLRLQTIDANLGACFRTVTQDIIPRVRGYAAVCDGVLDSAATLAALFQEAGQMQLPLGGEEGEGLQQDTLPSAPAAAATTTAPAAGALPAPVSPTVTSTGHVLRLPDSSDEEDARADATATMHTGSATGSVSTSATPGDDSTLQRASRKRKASLLLRREYASSSPVARGASRGGSHGASRDSGTATDDTAELLHLDG</sequence>
<dbReference type="Pfam" id="PF08655">
    <property type="entry name" value="DASH_Ask1"/>
    <property type="match status" value="1"/>
</dbReference>
<dbReference type="PANTHER" id="PTHR28200:SF1">
    <property type="entry name" value="DASH COMPLEX SUBUNIT ASK1"/>
    <property type="match status" value="1"/>
</dbReference>
<evidence type="ECO:0000256" key="6">
    <source>
        <dbReference type="ARBA" id="ARBA00022454"/>
    </source>
</evidence>
<evidence type="ECO:0000256" key="7">
    <source>
        <dbReference type="ARBA" id="ARBA00022490"/>
    </source>
</evidence>
<evidence type="ECO:0000256" key="5">
    <source>
        <dbReference type="ARBA" id="ARBA00014520"/>
    </source>
</evidence>
<feature type="compositionally biased region" description="Low complexity" evidence="20">
    <location>
        <begin position="23"/>
        <end position="33"/>
    </location>
</feature>
<comment type="caution">
    <text evidence="21">The sequence shown here is derived from an EMBL/GenBank/DDBJ whole genome shotgun (WGS) entry which is preliminary data.</text>
</comment>
<dbReference type="GO" id="GO:0008608">
    <property type="term" value="P:attachment of spindle microtubules to kinetochore"/>
    <property type="evidence" value="ECO:0007669"/>
    <property type="project" value="InterPro"/>
</dbReference>
<accession>A0AAV5RQX3</accession>
<evidence type="ECO:0000256" key="11">
    <source>
        <dbReference type="ARBA" id="ARBA00022829"/>
    </source>
</evidence>
<comment type="subcellular location">
    <subcellularLocation>
        <location evidence="3">Chromosome</location>
        <location evidence="3">Centromere</location>
        <location evidence="3">Kinetochore</location>
    </subcellularLocation>
    <subcellularLocation>
        <location evidence="2">Cytoplasm</location>
        <location evidence="2">Cytoskeleton</location>
        <location evidence="2">Spindle</location>
    </subcellularLocation>
    <subcellularLocation>
        <location evidence="1">Nucleus</location>
    </subcellularLocation>
</comment>
<comment type="similarity">
    <text evidence="4">Belongs to the DASH complex ASK1 family.</text>
</comment>
<feature type="compositionally biased region" description="Polar residues" evidence="20">
    <location>
        <begin position="8"/>
        <end position="21"/>
    </location>
</feature>
<keyword evidence="6" id="KW-0158">Chromosome</keyword>
<dbReference type="Proteomes" id="UP001377567">
    <property type="component" value="Unassembled WGS sequence"/>
</dbReference>
<evidence type="ECO:0000256" key="3">
    <source>
        <dbReference type="ARBA" id="ARBA00004629"/>
    </source>
</evidence>
<evidence type="ECO:0000256" key="8">
    <source>
        <dbReference type="ARBA" id="ARBA00022618"/>
    </source>
</evidence>
<reference evidence="21 22" key="1">
    <citation type="journal article" date="2023" name="Elife">
        <title>Identification of key yeast species and microbe-microbe interactions impacting larval growth of Drosophila in the wild.</title>
        <authorList>
            <person name="Mure A."/>
            <person name="Sugiura Y."/>
            <person name="Maeda R."/>
            <person name="Honda K."/>
            <person name="Sakurai N."/>
            <person name="Takahashi Y."/>
            <person name="Watada M."/>
            <person name="Katoh T."/>
            <person name="Gotoh A."/>
            <person name="Gotoh Y."/>
            <person name="Taniguchi I."/>
            <person name="Nakamura K."/>
            <person name="Hayashi T."/>
            <person name="Katayama T."/>
            <person name="Uemura T."/>
            <person name="Hattori Y."/>
        </authorList>
    </citation>
    <scope>NUCLEOTIDE SEQUENCE [LARGE SCALE GENOMIC DNA]</scope>
    <source>
        <strain evidence="21 22">KH-74</strain>
    </source>
</reference>
<evidence type="ECO:0000256" key="12">
    <source>
        <dbReference type="ARBA" id="ARBA00022838"/>
    </source>
</evidence>
<evidence type="ECO:0000256" key="17">
    <source>
        <dbReference type="ARBA" id="ARBA00029735"/>
    </source>
</evidence>
<evidence type="ECO:0000256" key="1">
    <source>
        <dbReference type="ARBA" id="ARBA00004123"/>
    </source>
</evidence>
<dbReference type="GO" id="GO:0005874">
    <property type="term" value="C:microtubule"/>
    <property type="evidence" value="ECO:0007669"/>
    <property type="project" value="UniProtKB-KW"/>
</dbReference>
<evidence type="ECO:0000256" key="19">
    <source>
        <dbReference type="ARBA" id="ARBA00046633"/>
    </source>
</evidence>
<feature type="region of interest" description="Disordered" evidence="20">
    <location>
        <begin position="105"/>
        <end position="245"/>
    </location>
</feature>
<keyword evidence="15" id="KW-0131">Cell cycle</keyword>
<comment type="subunit">
    <text evidence="19">Component of the DASH complex consisting of ASK1, DAD1, DAD2, DAD3, DAD4, DAM1, DUO1, HSK3, SPC19 and SPC34, with a stoichiometry of one copy of each subunit per complex. Multiple DASH complexes oligomerize to form a ring that encircles spindle microtubules and organizes the rod-like NDC80 complexes of the outer kinetochore. DASH complex oligomerization strengthens microtubule attachments. On cytoplasmic microtubules, DASH complexes appear to form patches instead of rings.</text>
</comment>
<evidence type="ECO:0000256" key="2">
    <source>
        <dbReference type="ARBA" id="ARBA00004186"/>
    </source>
</evidence>
<dbReference type="PANTHER" id="PTHR28200">
    <property type="entry name" value="DASH COMPLEX SUBUNIT ASK1"/>
    <property type="match status" value="1"/>
</dbReference>
<dbReference type="GO" id="GO:0042729">
    <property type="term" value="C:DASH complex"/>
    <property type="evidence" value="ECO:0007669"/>
    <property type="project" value="InterPro"/>
</dbReference>
<keyword evidence="14" id="KW-0539">Nucleus</keyword>
<evidence type="ECO:0000256" key="18">
    <source>
        <dbReference type="ARBA" id="ARBA00029932"/>
    </source>
</evidence>
<keyword evidence="16" id="KW-0137">Centromere</keyword>
<dbReference type="InterPro" id="IPR013964">
    <property type="entry name" value="DASH_Ask1"/>
</dbReference>
<dbReference type="GO" id="GO:0072686">
    <property type="term" value="C:mitotic spindle"/>
    <property type="evidence" value="ECO:0007669"/>
    <property type="project" value="InterPro"/>
</dbReference>
<protein>
    <recommendedName>
        <fullName evidence="5">DASH complex subunit ASK1</fullName>
    </recommendedName>
    <alternativeName>
        <fullName evidence="18">Associated with spindles and kinetochores protein 1</fullName>
    </alternativeName>
    <alternativeName>
        <fullName evidence="17">Outer kinetochore protein ASK1</fullName>
    </alternativeName>
</protein>
<feature type="compositionally biased region" description="Low complexity" evidence="20">
    <location>
        <begin position="165"/>
        <end position="184"/>
    </location>
</feature>
<organism evidence="21 22">
    <name type="scientific">Maudiozyma humilis</name>
    <name type="common">Sour dough yeast</name>
    <name type="synonym">Kazachstania humilis</name>
    <dbReference type="NCBI Taxonomy" id="51915"/>
    <lineage>
        <taxon>Eukaryota</taxon>
        <taxon>Fungi</taxon>
        <taxon>Dikarya</taxon>
        <taxon>Ascomycota</taxon>
        <taxon>Saccharomycotina</taxon>
        <taxon>Saccharomycetes</taxon>
        <taxon>Saccharomycetales</taxon>
        <taxon>Saccharomycetaceae</taxon>
        <taxon>Maudiozyma</taxon>
    </lineage>
</organism>
<dbReference type="EMBL" id="BTGD01000001">
    <property type="protein sequence ID" value="GMM53547.1"/>
    <property type="molecule type" value="Genomic_DNA"/>
</dbReference>
<feature type="region of interest" description="Disordered" evidence="20">
    <location>
        <begin position="1"/>
        <end position="37"/>
    </location>
</feature>
<evidence type="ECO:0000256" key="10">
    <source>
        <dbReference type="ARBA" id="ARBA00022776"/>
    </source>
</evidence>
<keyword evidence="9" id="KW-0493">Microtubule</keyword>
<dbReference type="GO" id="GO:0044732">
    <property type="term" value="C:mitotic spindle pole body"/>
    <property type="evidence" value="ECO:0007669"/>
    <property type="project" value="TreeGrafter"/>
</dbReference>
<dbReference type="AlphaFoldDB" id="A0AAV5RQX3"/>
<name>A0AAV5RQX3_MAUHU</name>
<evidence type="ECO:0000256" key="16">
    <source>
        <dbReference type="ARBA" id="ARBA00023328"/>
    </source>
</evidence>
<evidence type="ECO:0000256" key="20">
    <source>
        <dbReference type="SAM" id="MobiDB-lite"/>
    </source>
</evidence>
<keyword evidence="10" id="KW-0498">Mitosis</keyword>
<keyword evidence="8" id="KW-0132">Cell division</keyword>
<keyword evidence="22" id="KW-1185">Reference proteome</keyword>